<dbReference type="EMBL" id="JYDO01000236">
    <property type="protein sequence ID" value="KRZ66566.1"/>
    <property type="molecule type" value="Genomic_DNA"/>
</dbReference>
<protein>
    <submittedName>
        <fullName evidence="1">Uncharacterized protein</fullName>
    </submittedName>
</protein>
<keyword evidence="2" id="KW-1185">Reference proteome</keyword>
<reference evidence="1 2" key="1">
    <citation type="submission" date="2015-01" db="EMBL/GenBank/DDBJ databases">
        <title>Evolution of Trichinella species and genotypes.</title>
        <authorList>
            <person name="Korhonen P.K."/>
            <person name="Edoardo P."/>
            <person name="Giuseppe L.R."/>
            <person name="Gasser R.B."/>
        </authorList>
    </citation>
    <scope>NUCLEOTIDE SEQUENCE [LARGE SCALE GENOMIC DNA]</scope>
    <source>
        <strain evidence="1">ISS1980</strain>
    </source>
</reference>
<accession>A0A0V1M451</accession>
<sequence>MFHFGMLRLDLNEEIPVCLCGKRLLLAFLAEMPPSEEVQMKQIILPRSGLLIALLPVQSLVQRVAQQSMHGQQYPTEIPHHINVGLHSSLIIIKCAGSYADEIFECVWIVGLIIRDGFRYAMEIPG</sequence>
<gene>
    <name evidence="1" type="ORF">T10_5964</name>
</gene>
<proteinExistence type="predicted"/>
<comment type="caution">
    <text evidence="1">The sequence shown here is derived from an EMBL/GenBank/DDBJ whole genome shotgun (WGS) entry which is preliminary data.</text>
</comment>
<evidence type="ECO:0000313" key="2">
    <source>
        <dbReference type="Proteomes" id="UP000054843"/>
    </source>
</evidence>
<name>A0A0V1M451_9BILA</name>
<dbReference type="AlphaFoldDB" id="A0A0V1M451"/>
<organism evidence="1 2">
    <name type="scientific">Trichinella papuae</name>
    <dbReference type="NCBI Taxonomy" id="268474"/>
    <lineage>
        <taxon>Eukaryota</taxon>
        <taxon>Metazoa</taxon>
        <taxon>Ecdysozoa</taxon>
        <taxon>Nematoda</taxon>
        <taxon>Enoplea</taxon>
        <taxon>Dorylaimia</taxon>
        <taxon>Trichinellida</taxon>
        <taxon>Trichinellidae</taxon>
        <taxon>Trichinella</taxon>
    </lineage>
</organism>
<dbReference type="Proteomes" id="UP000054843">
    <property type="component" value="Unassembled WGS sequence"/>
</dbReference>
<evidence type="ECO:0000313" key="1">
    <source>
        <dbReference type="EMBL" id="KRZ66566.1"/>
    </source>
</evidence>